<feature type="region of interest" description="Disordered" evidence="1">
    <location>
        <begin position="127"/>
        <end position="152"/>
    </location>
</feature>
<keyword evidence="3" id="KW-1185">Reference proteome</keyword>
<name>A0A9P4UF91_9PLEO</name>
<gene>
    <name evidence="2" type="ORF">P171DRAFT_442195</name>
</gene>
<evidence type="ECO:0000313" key="2">
    <source>
        <dbReference type="EMBL" id="KAF2446992.1"/>
    </source>
</evidence>
<accession>A0A9P4UF91</accession>
<organism evidence="2 3">
    <name type="scientific">Karstenula rhodostoma CBS 690.94</name>
    <dbReference type="NCBI Taxonomy" id="1392251"/>
    <lineage>
        <taxon>Eukaryota</taxon>
        <taxon>Fungi</taxon>
        <taxon>Dikarya</taxon>
        <taxon>Ascomycota</taxon>
        <taxon>Pezizomycotina</taxon>
        <taxon>Dothideomycetes</taxon>
        <taxon>Pleosporomycetidae</taxon>
        <taxon>Pleosporales</taxon>
        <taxon>Massarineae</taxon>
        <taxon>Didymosphaeriaceae</taxon>
        <taxon>Karstenula</taxon>
    </lineage>
</organism>
<dbReference type="AlphaFoldDB" id="A0A9P4UF91"/>
<dbReference type="EMBL" id="MU001497">
    <property type="protein sequence ID" value="KAF2446992.1"/>
    <property type="molecule type" value="Genomic_DNA"/>
</dbReference>
<proteinExistence type="predicted"/>
<protein>
    <submittedName>
        <fullName evidence="2">Uncharacterized protein</fullName>
    </submittedName>
</protein>
<sequence length="249" mass="27508">MQWSLHAPASDLDEPEGEQMRQEDVETNKYTVPHARCVCVCVCVQAREEHPLSATLSTNAAGVQSRTGEFGTCSTAELVKQIHRLQYQEHDDPPPYSKAVKLSTPQDCLPAPARTFSDILERKNKLEEDGLLKTSSKRTPPFESDSELNEASDTRGMLSNILRQSGATPRQSDAGVLGSFGCTYVPDENGVKLRRKKMTAAANQGTDDIQTEPQLNDPVAIDVNVEAQAKPRTPNRWRGVILTIRGMLY</sequence>
<evidence type="ECO:0000256" key="1">
    <source>
        <dbReference type="SAM" id="MobiDB-lite"/>
    </source>
</evidence>
<feature type="region of interest" description="Disordered" evidence="1">
    <location>
        <begin position="1"/>
        <end position="24"/>
    </location>
</feature>
<reference evidence="2" key="1">
    <citation type="journal article" date="2020" name="Stud. Mycol.">
        <title>101 Dothideomycetes genomes: a test case for predicting lifestyles and emergence of pathogens.</title>
        <authorList>
            <person name="Haridas S."/>
            <person name="Albert R."/>
            <person name="Binder M."/>
            <person name="Bloem J."/>
            <person name="Labutti K."/>
            <person name="Salamov A."/>
            <person name="Andreopoulos B."/>
            <person name="Baker S."/>
            <person name="Barry K."/>
            <person name="Bills G."/>
            <person name="Bluhm B."/>
            <person name="Cannon C."/>
            <person name="Castanera R."/>
            <person name="Culley D."/>
            <person name="Daum C."/>
            <person name="Ezra D."/>
            <person name="Gonzalez J."/>
            <person name="Henrissat B."/>
            <person name="Kuo A."/>
            <person name="Liang C."/>
            <person name="Lipzen A."/>
            <person name="Lutzoni F."/>
            <person name="Magnuson J."/>
            <person name="Mondo S."/>
            <person name="Nolan M."/>
            <person name="Ohm R."/>
            <person name="Pangilinan J."/>
            <person name="Park H.-J."/>
            <person name="Ramirez L."/>
            <person name="Alfaro M."/>
            <person name="Sun H."/>
            <person name="Tritt A."/>
            <person name="Yoshinaga Y."/>
            <person name="Zwiers L.-H."/>
            <person name="Turgeon B."/>
            <person name="Goodwin S."/>
            <person name="Spatafora J."/>
            <person name="Crous P."/>
            <person name="Grigoriev I."/>
        </authorList>
    </citation>
    <scope>NUCLEOTIDE SEQUENCE</scope>
    <source>
        <strain evidence="2">CBS 690.94</strain>
    </source>
</reference>
<evidence type="ECO:0000313" key="3">
    <source>
        <dbReference type="Proteomes" id="UP000799764"/>
    </source>
</evidence>
<comment type="caution">
    <text evidence="2">The sequence shown here is derived from an EMBL/GenBank/DDBJ whole genome shotgun (WGS) entry which is preliminary data.</text>
</comment>
<dbReference type="OrthoDB" id="10390201at2759"/>
<dbReference type="Proteomes" id="UP000799764">
    <property type="component" value="Unassembled WGS sequence"/>
</dbReference>